<evidence type="ECO:0000259" key="7">
    <source>
        <dbReference type="PROSITE" id="PS50109"/>
    </source>
</evidence>
<evidence type="ECO:0000259" key="8">
    <source>
        <dbReference type="PROSITE" id="PS50112"/>
    </source>
</evidence>
<dbReference type="SMART" id="SM00065">
    <property type="entry name" value="GAF"/>
    <property type="match status" value="1"/>
</dbReference>
<evidence type="ECO:0000256" key="1">
    <source>
        <dbReference type="ARBA" id="ARBA00000085"/>
    </source>
</evidence>
<feature type="coiled-coil region" evidence="6">
    <location>
        <begin position="288"/>
        <end position="319"/>
    </location>
</feature>
<dbReference type="InterPro" id="IPR035965">
    <property type="entry name" value="PAS-like_dom_sf"/>
</dbReference>
<dbReference type="CDD" id="cd00130">
    <property type="entry name" value="PAS"/>
    <property type="match status" value="1"/>
</dbReference>
<dbReference type="GO" id="GO:0016020">
    <property type="term" value="C:membrane"/>
    <property type="evidence" value="ECO:0007669"/>
    <property type="project" value="UniProtKB-SubCell"/>
</dbReference>
<keyword evidence="4" id="KW-0418">Kinase</keyword>
<dbReference type="InterPro" id="IPR003018">
    <property type="entry name" value="GAF"/>
</dbReference>
<gene>
    <name evidence="9" type="ordered locus">Deipe_4264</name>
</gene>
<dbReference type="GO" id="GO:0030295">
    <property type="term" value="F:protein kinase activator activity"/>
    <property type="evidence" value="ECO:0007669"/>
    <property type="project" value="TreeGrafter"/>
</dbReference>
<dbReference type="Gene3D" id="3.30.450.40">
    <property type="match status" value="1"/>
</dbReference>
<dbReference type="InterPro" id="IPR003594">
    <property type="entry name" value="HATPase_dom"/>
</dbReference>
<feature type="domain" description="PAS" evidence="8">
    <location>
        <begin position="181"/>
        <end position="252"/>
    </location>
</feature>
<protein>
    <recommendedName>
        <fullName evidence="2">histidine kinase</fullName>
        <ecNumber evidence="2">2.7.13.3</ecNumber>
    </recommendedName>
</protein>
<dbReference type="AlphaFoldDB" id="L0A6Y5"/>
<evidence type="ECO:0000313" key="10">
    <source>
        <dbReference type="Proteomes" id="UP000010467"/>
    </source>
</evidence>
<dbReference type="GO" id="GO:0007234">
    <property type="term" value="P:osmosensory signaling via phosphorelay pathway"/>
    <property type="evidence" value="ECO:0007669"/>
    <property type="project" value="TreeGrafter"/>
</dbReference>
<dbReference type="OrthoDB" id="53662at2"/>
<dbReference type="Pfam" id="PF02518">
    <property type="entry name" value="HATPase_c"/>
    <property type="match status" value="1"/>
</dbReference>
<keyword evidence="9" id="KW-0614">Plasmid</keyword>
<dbReference type="PATRIC" id="fig|937777.3.peg.4294"/>
<dbReference type="InterPro" id="IPR005467">
    <property type="entry name" value="His_kinase_dom"/>
</dbReference>
<dbReference type="InterPro" id="IPR036890">
    <property type="entry name" value="HATPase_C_sf"/>
</dbReference>
<sequence length="546" mass="61580">MSSPARQAPTIFSDELQAVAQALSPIQPQREISEVILRPALSSLGAVAGAVLLINAAQDKLELIARQGYEQDHKTIWQDGPLDRHIPAIHAMQRQEALFFEDSATLKAEYPQLEHETGALSPLASAVLPIVLNEQALGVLVLDFREPHDFSLAEKQFLNTLAVQCAVALDRSMRHARQLLGQQQQVRILESIGDAFYAVDHDWRFTYVNQRAEELWHRRREDLLGKSCWEEFPHAVGSEAYLAHLEAAQERQVVRVETRSRTLDAWIEMVVHPTPDGLSVYFKDISERKELETRSHDLTRMLERKVAERTRDLQDLNAELRAYAIAVARDLSEPMRRVDALMGLLERRLHDTMDERARALFTHLREEAKHVQRRMDELRLLAVLERRELTEELVALDQLVVQVRSDLEPLLKGRKVKWVLGTLPYITGDPMLLRQVFGELLAVSLDATKDTPGATIEVEGEGRDGQVVVWVRHNGLSLTAEEAQRYFEVFQVPSSFLGASERIGLANSRRIVTRHGGHVWAEAAPAGEAGALLFMALPDRLNAGGN</sequence>
<dbReference type="Pfam" id="PF13185">
    <property type="entry name" value="GAF_2"/>
    <property type="match status" value="1"/>
</dbReference>
<dbReference type="InterPro" id="IPR000014">
    <property type="entry name" value="PAS"/>
</dbReference>
<evidence type="ECO:0000256" key="6">
    <source>
        <dbReference type="SAM" id="Coils"/>
    </source>
</evidence>
<dbReference type="PROSITE" id="PS50112">
    <property type="entry name" value="PAS"/>
    <property type="match status" value="1"/>
</dbReference>
<dbReference type="Gene3D" id="3.30.450.20">
    <property type="entry name" value="PAS domain"/>
    <property type="match status" value="1"/>
</dbReference>
<evidence type="ECO:0000256" key="2">
    <source>
        <dbReference type="ARBA" id="ARBA00012438"/>
    </source>
</evidence>
<dbReference type="RefSeq" id="WP_015231514.1">
    <property type="nucleotide sequence ID" value="NC_019789.1"/>
</dbReference>
<dbReference type="InterPro" id="IPR029016">
    <property type="entry name" value="GAF-like_dom_sf"/>
</dbReference>
<keyword evidence="10" id="KW-1185">Reference proteome</keyword>
<dbReference type="GO" id="GO:0004673">
    <property type="term" value="F:protein histidine kinase activity"/>
    <property type="evidence" value="ECO:0007669"/>
    <property type="project" value="UniProtKB-EC"/>
</dbReference>
<dbReference type="SUPFAM" id="SSF55785">
    <property type="entry name" value="PYP-like sensor domain (PAS domain)"/>
    <property type="match status" value="1"/>
</dbReference>
<dbReference type="GO" id="GO:0000156">
    <property type="term" value="F:phosphorelay response regulator activity"/>
    <property type="evidence" value="ECO:0007669"/>
    <property type="project" value="TreeGrafter"/>
</dbReference>
<dbReference type="SUPFAM" id="SSF55874">
    <property type="entry name" value="ATPase domain of HSP90 chaperone/DNA topoisomerase II/histidine kinase"/>
    <property type="match status" value="1"/>
</dbReference>
<dbReference type="InterPro" id="IPR013656">
    <property type="entry name" value="PAS_4"/>
</dbReference>
<keyword evidence="6" id="KW-0175">Coiled coil</keyword>
<dbReference type="PANTHER" id="PTHR42878">
    <property type="entry name" value="TWO-COMPONENT HISTIDINE KINASE"/>
    <property type="match status" value="1"/>
</dbReference>
<dbReference type="InterPro" id="IPR050351">
    <property type="entry name" value="BphY/WalK/GraS-like"/>
</dbReference>
<dbReference type="Gene3D" id="3.30.565.10">
    <property type="entry name" value="Histidine kinase-like ATPase, C-terminal domain"/>
    <property type="match status" value="1"/>
</dbReference>
<dbReference type="HOGENOM" id="CLU_000445_114_71_0"/>
<name>L0A6Y5_DEIPD</name>
<geneLocation type="plasmid" evidence="9 10">
    <name>pDEIPE01</name>
</geneLocation>
<dbReference type="SUPFAM" id="SSF55781">
    <property type="entry name" value="GAF domain-like"/>
    <property type="match status" value="1"/>
</dbReference>
<dbReference type="SMART" id="SM00387">
    <property type="entry name" value="HATPase_c"/>
    <property type="match status" value="1"/>
</dbReference>
<dbReference type="SMART" id="SM00091">
    <property type="entry name" value="PAS"/>
    <property type="match status" value="1"/>
</dbReference>
<dbReference type="EC" id="2.7.13.3" evidence="2"/>
<reference evidence="10" key="1">
    <citation type="submission" date="2012-03" db="EMBL/GenBank/DDBJ databases">
        <title>Complete sequence of plasmid 1 of Deinococcus peraridilitoris DSM 19664.</title>
        <authorList>
            <person name="Lucas S."/>
            <person name="Copeland A."/>
            <person name="Lapidus A."/>
            <person name="Glavina del Rio T."/>
            <person name="Dalin E."/>
            <person name="Tice H."/>
            <person name="Bruce D."/>
            <person name="Goodwin L."/>
            <person name="Pitluck S."/>
            <person name="Peters L."/>
            <person name="Mikhailova N."/>
            <person name="Lu M."/>
            <person name="Kyrpides N."/>
            <person name="Mavromatis K."/>
            <person name="Ivanova N."/>
            <person name="Brettin T."/>
            <person name="Detter J.C."/>
            <person name="Han C."/>
            <person name="Larimer F."/>
            <person name="Land M."/>
            <person name="Hauser L."/>
            <person name="Markowitz V."/>
            <person name="Cheng J.-F."/>
            <person name="Hugenholtz P."/>
            <person name="Woyke T."/>
            <person name="Wu D."/>
            <person name="Pukall R."/>
            <person name="Steenblock K."/>
            <person name="Brambilla E."/>
            <person name="Klenk H.-P."/>
            <person name="Eisen J.A."/>
        </authorList>
    </citation>
    <scope>NUCLEOTIDE SEQUENCE [LARGE SCALE GENOMIC DNA]</scope>
    <source>
        <strain evidence="10">DSM 19664 / LMG 22246 / CIP 109416 / KR-200</strain>
        <plasmid evidence="10">Plasmid pDEIPE01</plasmid>
    </source>
</reference>
<evidence type="ECO:0000256" key="3">
    <source>
        <dbReference type="ARBA" id="ARBA00022679"/>
    </source>
</evidence>
<feature type="domain" description="Histidine kinase" evidence="7">
    <location>
        <begin position="326"/>
        <end position="541"/>
    </location>
</feature>
<dbReference type="KEGG" id="dpd:Deipe_4264"/>
<keyword evidence="3" id="KW-0808">Transferase</keyword>
<evidence type="ECO:0000256" key="5">
    <source>
        <dbReference type="ARBA" id="ARBA00023136"/>
    </source>
</evidence>
<evidence type="ECO:0000313" key="9">
    <source>
        <dbReference type="EMBL" id="AFZ69613.1"/>
    </source>
</evidence>
<dbReference type="PANTHER" id="PTHR42878:SF15">
    <property type="entry name" value="BACTERIOPHYTOCHROME"/>
    <property type="match status" value="1"/>
</dbReference>
<proteinExistence type="predicted"/>
<organism evidence="9 10">
    <name type="scientific">Deinococcus peraridilitoris (strain DSM 19664 / LMG 22246 / CIP 109416 / KR-200)</name>
    <dbReference type="NCBI Taxonomy" id="937777"/>
    <lineage>
        <taxon>Bacteria</taxon>
        <taxon>Thermotogati</taxon>
        <taxon>Deinococcota</taxon>
        <taxon>Deinococci</taxon>
        <taxon>Deinococcales</taxon>
        <taxon>Deinococcaceae</taxon>
        <taxon>Deinococcus</taxon>
    </lineage>
</organism>
<evidence type="ECO:0000256" key="4">
    <source>
        <dbReference type="ARBA" id="ARBA00022777"/>
    </source>
</evidence>
<dbReference type="Pfam" id="PF08448">
    <property type="entry name" value="PAS_4"/>
    <property type="match status" value="1"/>
</dbReference>
<dbReference type="PROSITE" id="PS50109">
    <property type="entry name" value="HIS_KIN"/>
    <property type="match status" value="1"/>
</dbReference>
<dbReference type="Proteomes" id="UP000010467">
    <property type="component" value="Plasmid pDEIPE01"/>
</dbReference>
<accession>L0A6Y5</accession>
<dbReference type="EMBL" id="CP003383">
    <property type="protein sequence ID" value="AFZ69613.1"/>
    <property type="molecule type" value="Genomic_DNA"/>
</dbReference>
<keyword evidence="5" id="KW-0472">Membrane</keyword>
<dbReference type="NCBIfam" id="TIGR00229">
    <property type="entry name" value="sensory_box"/>
    <property type="match status" value="1"/>
</dbReference>
<comment type="catalytic activity">
    <reaction evidence="1">
        <text>ATP + protein L-histidine = ADP + protein N-phospho-L-histidine.</text>
        <dbReference type="EC" id="2.7.13.3"/>
    </reaction>
</comment>